<evidence type="ECO:0000259" key="6">
    <source>
        <dbReference type="Pfam" id="PF26576"/>
    </source>
</evidence>
<comment type="caution">
    <text evidence="7">The sequence shown here is derived from an EMBL/GenBank/DDBJ whole genome shotgun (WGS) entry which is preliminary data.</text>
</comment>
<sequence>MVGGTLKTPLLGEAAARSSVAAARASRAAGGWLRRRWSGGGLRRKRRRGSAQAGLRLLSLLWLNPRETSPFISNGRGPTTPFSLSLSYSKFAISASLLPCRLSFVARIISHMERQIINKKTRVFSVEPNKIPPSEVFTRKYTSLLVPALKKLNMNKNSSQVNQLTVKHEVDMALALSAQEFTWSRFLLQKLSSSNNPTTTTSSSSSGIRIQERSGKEGGHEDGEIEEKLRELQKLLPGGEEMNVEEMLGEIGNYIKCLELQTIALKSIVQDTT</sequence>
<comment type="subcellular location">
    <subcellularLocation>
        <location evidence="1">Nucleus</location>
    </subcellularLocation>
</comment>
<dbReference type="EMBL" id="QGKY02000246">
    <property type="protein sequence ID" value="KAF2587720.1"/>
    <property type="molecule type" value="Genomic_DNA"/>
</dbReference>
<feature type="compositionally biased region" description="Basic and acidic residues" evidence="5">
    <location>
        <begin position="210"/>
        <end position="224"/>
    </location>
</feature>
<evidence type="ECO:0000256" key="3">
    <source>
        <dbReference type="ARBA" id="ARBA00023163"/>
    </source>
</evidence>
<feature type="compositionally biased region" description="Low complexity" evidence="5">
    <location>
        <begin position="193"/>
        <end position="206"/>
    </location>
</feature>
<evidence type="ECO:0000256" key="5">
    <source>
        <dbReference type="SAM" id="MobiDB-lite"/>
    </source>
</evidence>
<name>A0A8S9JYZ5_BRACR</name>
<dbReference type="AlphaFoldDB" id="A0A8S9JYZ5"/>
<dbReference type="Pfam" id="PF26576">
    <property type="entry name" value="IBH1_N"/>
    <property type="match status" value="1"/>
</dbReference>
<evidence type="ECO:0000313" key="7">
    <source>
        <dbReference type="EMBL" id="KAF2587720.1"/>
    </source>
</evidence>
<evidence type="ECO:0000256" key="1">
    <source>
        <dbReference type="ARBA" id="ARBA00004123"/>
    </source>
</evidence>
<keyword evidence="4" id="KW-0539">Nucleus</keyword>
<reference evidence="7" key="1">
    <citation type="submission" date="2019-12" db="EMBL/GenBank/DDBJ databases">
        <title>Genome sequencing and annotation of Brassica cretica.</title>
        <authorList>
            <person name="Studholme D.J."/>
            <person name="Sarris P.F."/>
        </authorList>
    </citation>
    <scope>NUCLEOTIDE SEQUENCE</scope>
    <source>
        <strain evidence="7">PFS-102/07</strain>
        <tissue evidence="7">Leaf</tissue>
    </source>
</reference>
<evidence type="ECO:0000256" key="4">
    <source>
        <dbReference type="ARBA" id="ARBA00023242"/>
    </source>
</evidence>
<protein>
    <recommendedName>
        <fullName evidence="6">IBH1-like N-terminal domain-containing protein</fullName>
    </recommendedName>
</protein>
<accession>A0A8S9JYZ5</accession>
<organism evidence="7">
    <name type="scientific">Brassica cretica</name>
    <name type="common">Mustard</name>
    <dbReference type="NCBI Taxonomy" id="69181"/>
    <lineage>
        <taxon>Eukaryota</taxon>
        <taxon>Viridiplantae</taxon>
        <taxon>Streptophyta</taxon>
        <taxon>Embryophyta</taxon>
        <taxon>Tracheophyta</taxon>
        <taxon>Spermatophyta</taxon>
        <taxon>Magnoliopsida</taxon>
        <taxon>eudicotyledons</taxon>
        <taxon>Gunneridae</taxon>
        <taxon>Pentapetalae</taxon>
        <taxon>rosids</taxon>
        <taxon>malvids</taxon>
        <taxon>Brassicales</taxon>
        <taxon>Brassicaceae</taxon>
        <taxon>Brassiceae</taxon>
        <taxon>Brassica</taxon>
    </lineage>
</organism>
<dbReference type="InterPro" id="IPR059002">
    <property type="entry name" value="IBH1_N"/>
</dbReference>
<dbReference type="InterPro" id="IPR044660">
    <property type="entry name" value="IBH1-like"/>
</dbReference>
<dbReference type="InterPro" id="IPR044549">
    <property type="entry name" value="bHLH_AtIBH1-like"/>
</dbReference>
<dbReference type="PANTHER" id="PTHR33124">
    <property type="entry name" value="TRANSCRIPTION FACTOR IBH1-LIKE 1"/>
    <property type="match status" value="1"/>
</dbReference>
<dbReference type="PANTHER" id="PTHR33124:SF42">
    <property type="entry name" value="TRANSCRIPTION FACTOR BHLH146"/>
    <property type="match status" value="1"/>
</dbReference>
<proteinExistence type="predicted"/>
<feature type="domain" description="IBH1-like N-terminal" evidence="6">
    <location>
        <begin position="135"/>
        <end position="194"/>
    </location>
</feature>
<keyword evidence="2" id="KW-0805">Transcription regulation</keyword>
<gene>
    <name evidence="7" type="ORF">F2Q70_00034253</name>
</gene>
<dbReference type="GO" id="GO:0006355">
    <property type="term" value="P:regulation of DNA-templated transcription"/>
    <property type="evidence" value="ECO:0007669"/>
    <property type="project" value="InterPro"/>
</dbReference>
<evidence type="ECO:0000256" key="2">
    <source>
        <dbReference type="ARBA" id="ARBA00023015"/>
    </source>
</evidence>
<dbReference type="GO" id="GO:0005634">
    <property type="term" value="C:nucleus"/>
    <property type="evidence" value="ECO:0007669"/>
    <property type="project" value="UniProtKB-SubCell"/>
</dbReference>
<feature type="region of interest" description="Disordered" evidence="5">
    <location>
        <begin position="193"/>
        <end position="224"/>
    </location>
</feature>
<keyword evidence="3" id="KW-0804">Transcription</keyword>
<dbReference type="CDD" id="cd11444">
    <property type="entry name" value="bHLH_AtIBH1_like"/>
    <property type="match status" value="1"/>
</dbReference>